<sequence>MGRMPAIPTWARVQFLIARSPIEGASSTSDSTISFKLGDPRSIAVHLVPSETAVLTMREPERVTDFPSGHWPALICFHTTRRGGM</sequence>
<keyword evidence="2" id="KW-1185">Reference proteome</keyword>
<dbReference type="Proteomes" id="UP000638648">
    <property type="component" value="Unassembled WGS sequence"/>
</dbReference>
<gene>
    <name evidence="1" type="ORF">HEB94_002393</name>
</gene>
<reference evidence="1" key="1">
    <citation type="submission" date="2020-10" db="EMBL/GenBank/DDBJ databases">
        <title>Sequencing the genomes of 1000 actinobacteria strains.</title>
        <authorList>
            <person name="Klenk H.-P."/>
        </authorList>
    </citation>
    <scope>NUCLEOTIDE SEQUENCE</scope>
    <source>
        <strain evidence="1">DSM 45354</strain>
    </source>
</reference>
<evidence type="ECO:0000313" key="2">
    <source>
        <dbReference type="Proteomes" id="UP000638648"/>
    </source>
</evidence>
<evidence type="ECO:0000313" key="1">
    <source>
        <dbReference type="EMBL" id="MBE1605545.1"/>
    </source>
</evidence>
<protein>
    <submittedName>
        <fullName evidence="1">Uncharacterized protein</fullName>
    </submittedName>
</protein>
<dbReference type="AlphaFoldDB" id="A0A927MYK4"/>
<proteinExistence type="predicted"/>
<name>A0A927MYK4_9ACTN</name>
<organism evidence="1 2">
    <name type="scientific">Actinopolymorpha pittospori</name>
    <dbReference type="NCBI Taxonomy" id="648752"/>
    <lineage>
        <taxon>Bacteria</taxon>
        <taxon>Bacillati</taxon>
        <taxon>Actinomycetota</taxon>
        <taxon>Actinomycetes</taxon>
        <taxon>Propionibacteriales</taxon>
        <taxon>Actinopolymorphaceae</taxon>
        <taxon>Actinopolymorpha</taxon>
    </lineage>
</organism>
<accession>A0A927MYK4</accession>
<dbReference type="EMBL" id="JADBEM010000001">
    <property type="protein sequence ID" value="MBE1605545.1"/>
    <property type="molecule type" value="Genomic_DNA"/>
</dbReference>
<comment type="caution">
    <text evidence="1">The sequence shown here is derived from an EMBL/GenBank/DDBJ whole genome shotgun (WGS) entry which is preliminary data.</text>
</comment>